<name>A0A9W3P0V6_BACTU</name>
<keyword evidence="1" id="KW-0472">Membrane</keyword>
<geneLocation type="plasmid" evidence="2 3">
    <name>p01</name>
</geneLocation>
<dbReference type="Proteomes" id="UP000005259">
    <property type="component" value="Plasmid p01"/>
</dbReference>
<gene>
    <name evidence="2" type="ORF">BTG_31143</name>
</gene>
<keyword evidence="2" id="KW-0614">Plasmid</keyword>
<dbReference type="EMBL" id="CP003753">
    <property type="protein sequence ID" value="AFQ19565.1"/>
    <property type="molecule type" value="Genomic_DNA"/>
</dbReference>
<keyword evidence="1" id="KW-1133">Transmembrane helix</keyword>
<evidence type="ECO:0000313" key="3">
    <source>
        <dbReference type="Proteomes" id="UP000005259"/>
    </source>
</evidence>
<reference evidence="2 3" key="1">
    <citation type="submission" date="2012-08" db="EMBL/GenBank/DDBJ databases">
        <authorList>
            <person name="Doggett N."/>
            <person name="Teshima H."/>
            <person name="Bruce D."/>
            <person name="Detter J.C."/>
            <person name="Johnson S.L."/>
            <person name="Han C."/>
        </authorList>
    </citation>
    <scope>NUCLEOTIDE SEQUENCE [LARGE SCALE GENOMIC DNA]</scope>
    <source>
        <strain evidence="2 3">HD-771</strain>
        <plasmid evidence="2 3">p01</plasmid>
    </source>
</reference>
<sequence>MFYRVLNMYSIMTFDKDLFNDIQKNIQSSKGYVSHINTKTNIRNINPRYKTYLDYKQALYTKYKPLDPIKKKEGAKYSYIALLPEHIENKKLDELYEKFGVQDDFINEYEIVQKDQSGNYTAVHKPLPIEYLAYENLLEMDKKLELVDGESLSRNFVMQNYKRIVLLPFLIKNNEVYSEGYVIANIYDVGIITLQVTVTFEDKTVSVPTNLPRKFTIPEVHFYKSKKYYTSNDFWEKSIHKNISIEKIMSYYVNQLSTLGKISLTENPIDRRINWVFGDYQLNRYSNHKEFIKNNEKLYYSYLFNGDKERVNRRSDEEISISLKEALIVKSNDHAYMCSPTFSILSFGYTAFYNMAKKYLEKDEKHLKRSKVYNEKLQNIYKKQTLIQMYDYLRFYEISFIKKHFVRNLLNGISTNVYTAPKEYNNLRRDFNFLKLRYDEEVLFEYEGTAKKFYKDILEKTNTTSLLKKAEDLFKSIREDVITQKELKVKSNETLILIVSSILTIVLGYNGIKLMVNDILVKIPYINFYVTKHPLRTTVGIYSILIAVMVWLNIKRWIMNKN</sequence>
<protein>
    <submittedName>
        <fullName evidence="2">Uncharacterized protein</fullName>
    </submittedName>
</protein>
<organism evidence="2 3">
    <name type="scientific">Bacillus thuringiensis HD-771</name>
    <dbReference type="NCBI Taxonomy" id="1218175"/>
    <lineage>
        <taxon>Bacteria</taxon>
        <taxon>Bacillati</taxon>
        <taxon>Bacillota</taxon>
        <taxon>Bacilli</taxon>
        <taxon>Bacillales</taxon>
        <taxon>Bacillaceae</taxon>
        <taxon>Bacillus</taxon>
        <taxon>Bacillus cereus group</taxon>
    </lineage>
</organism>
<dbReference type="AlphaFoldDB" id="A0A9W3P0V6"/>
<dbReference type="KEGG" id="bti:BTG_31143"/>
<feature type="transmembrane region" description="Helical" evidence="1">
    <location>
        <begin position="535"/>
        <end position="554"/>
    </location>
</feature>
<evidence type="ECO:0000256" key="1">
    <source>
        <dbReference type="SAM" id="Phobius"/>
    </source>
</evidence>
<evidence type="ECO:0000313" key="2">
    <source>
        <dbReference type="EMBL" id="AFQ19565.1"/>
    </source>
</evidence>
<feature type="transmembrane region" description="Helical" evidence="1">
    <location>
        <begin position="334"/>
        <end position="356"/>
    </location>
</feature>
<proteinExistence type="predicted"/>
<keyword evidence="1" id="KW-0812">Transmembrane</keyword>
<feature type="transmembrane region" description="Helical" evidence="1">
    <location>
        <begin position="495"/>
        <end position="515"/>
    </location>
</feature>
<accession>A0A9W3P0V6</accession>